<protein>
    <submittedName>
        <fullName evidence="9">Vitamin h</fullName>
    </submittedName>
</protein>
<dbReference type="InterPro" id="IPR011701">
    <property type="entry name" value="MFS"/>
</dbReference>
<feature type="transmembrane region" description="Helical" evidence="8">
    <location>
        <begin position="476"/>
        <end position="496"/>
    </location>
</feature>
<feature type="transmembrane region" description="Helical" evidence="8">
    <location>
        <begin position="443"/>
        <end position="464"/>
    </location>
</feature>
<accession>A0A8H4L6M5</accession>
<dbReference type="Pfam" id="PF07690">
    <property type="entry name" value="MFS_1"/>
    <property type="match status" value="1"/>
</dbReference>
<dbReference type="GO" id="GO:0022857">
    <property type="term" value="F:transmembrane transporter activity"/>
    <property type="evidence" value="ECO:0007669"/>
    <property type="project" value="InterPro"/>
</dbReference>
<gene>
    <name evidence="9" type="ORF">FALBO_10097</name>
</gene>
<feature type="transmembrane region" description="Helical" evidence="8">
    <location>
        <begin position="177"/>
        <end position="200"/>
    </location>
</feature>
<dbReference type="AlphaFoldDB" id="A0A8H4L6M5"/>
<keyword evidence="4 8" id="KW-1133">Transmembrane helix</keyword>
<evidence type="ECO:0000313" key="9">
    <source>
        <dbReference type="EMBL" id="KAF4463091.1"/>
    </source>
</evidence>
<feature type="transmembrane region" description="Helical" evidence="8">
    <location>
        <begin position="245"/>
        <end position="267"/>
    </location>
</feature>
<evidence type="ECO:0000256" key="1">
    <source>
        <dbReference type="ARBA" id="ARBA00004141"/>
    </source>
</evidence>
<feature type="region of interest" description="Disordered" evidence="7">
    <location>
        <begin position="1"/>
        <end position="23"/>
    </location>
</feature>
<dbReference type="OrthoDB" id="2985014at2759"/>
<dbReference type="EMBL" id="JAADYS010001426">
    <property type="protein sequence ID" value="KAF4463091.1"/>
    <property type="molecule type" value="Genomic_DNA"/>
</dbReference>
<feature type="transmembrane region" description="Helical" evidence="8">
    <location>
        <begin position="410"/>
        <end position="431"/>
    </location>
</feature>
<keyword evidence="10" id="KW-1185">Reference proteome</keyword>
<evidence type="ECO:0000256" key="8">
    <source>
        <dbReference type="SAM" id="Phobius"/>
    </source>
</evidence>
<feature type="transmembrane region" description="Helical" evidence="8">
    <location>
        <begin position="381"/>
        <end position="403"/>
    </location>
</feature>
<evidence type="ECO:0000256" key="4">
    <source>
        <dbReference type="ARBA" id="ARBA00022989"/>
    </source>
</evidence>
<dbReference type="InterPro" id="IPR036259">
    <property type="entry name" value="MFS_trans_sf"/>
</dbReference>
<feature type="transmembrane region" description="Helical" evidence="8">
    <location>
        <begin position="212"/>
        <end position="233"/>
    </location>
</feature>
<keyword evidence="3 8" id="KW-0812">Transmembrane</keyword>
<feature type="transmembrane region" description="Helical" evidence="8">
    <location>
        <begin position="356"/>
        <end position="375"/>
    </location>
</feature>
<dbReference type="SUPFAM" id="SSF103473">
    <property type="entry name" value="MFS general substrate transporter"/>
    <property type="match status" value="1"/>
</dbReference>
<comment type="subcellular location">
    <subcellularLocation>
        <location evidence="1">Membrane</location>
        <topology evidence="1">Multi-pass membrane protein</topology>
    </subcellularLocation>
</comment>
<feature type="compositionally biased region" description="Polar residues" evidence="7">
    <location>
        <begin position="1"/>
        <end position="12"/>
    </location>
</feature>
<evidence type="ECO:0000256" key="6">
    <source>
        <dbReference type="ARBA" id="ARBA00023180"/>
    </source>
</evidence>
<name>A0A8H4L6M5_9HYPO</name>
<evidence type="ECO:0000313" key="10">
    <source>
        <dbReference type="Proteomes" id="UP000554235"/>
    </source>
</evidence>
<dbReference type="GO" id="GO:0016020">
    <property type="term" value="C:membrane"/>
    <property type="evidence" value="ECO:0007669"/>
    <property type="project" value="UniProtKB-SubCell"/>
</dbReference>
<dbReference type="PANTHER" id="PTHR43791:SF91">
    <property type="entry name" value="MAJOR FACILITATOR SUPERFAMILY (MFS) PROFILE DOMAIN-CONTAINING PROTEIN-RELATED"/>
    <property type="match status" value="1"/>
</dbReference>
<keyword evidence="2" id="KW-0813">Transport</keyword>
<keyword evidence="6" id="KW-0325">Glycoprotein</keyword>
<evidence type="ECO:0000256" key="7">
    <source>
        <dbReference type="SAM" id="MobiDB-lite"/>
    </source>
</evidence>
<sequence>MASETSANSAVSPQPVVATKGEHSLSVQADSHEAYRQEFLSRFSAEDDHRIMRKVDWRFLPLMGFMYLIKQIDFSNAASIKVLQVGESRNVLTELGMTADQYNWVQTVYYVCPLVSPMVLEPPIDLLMPFLDSYVIFEIPSNLVLKKFTPRKFQTRIFFTWGIVVACHAAIQNKEGFYALRFLLGATEAGFFPGLAAQMCSWYRSDEYGKPIMWMFAFQNFSGIVGSLLTYGISYMNGVGGLSAWRWVFLLEGIVTILFSAVIYFILPDYPKSPRSSSWLTPEEQEYLELRLSDNGPRTADAAFDVKEIVASLKDPKIVGFTASQFFLNIAGYGLSWQLPTITTSLGFAGLPRNQLLNVPPAAITVIGIIAAAWFLRRAYIVRPLFIQILNVGILTFFIVLCVPVSKGGTYTACVLGNAFYFVFFVPFWAWRSATLVGTTGTAFTLALQTSVAQVGGIIAPQVFQSKYAYNGYKTSFIICTVCVFIAALFNGWPWFLTKGIETDVMKVRRARIKAEKKGEVFTGEDVRIKGSRGDA</sequence>
<evidence type="ECO:0000256" key="5">
    <source>
        <dbReference type="ARBA" id="ARBA00023136"/>
    </source>
</evidence>
<evidence type="ECO:0000256" key="3">
    <source>
        <dbReference type="ARBA" id="ARBA00022692"/>
    </source>
</evidence>
<keyword evidence="5 8" id="KW-0472">Membrane</keyword>
<comment type="caution">
    <text evidence="9">The sequence shown here is derived from an EMBL/GenBank/DDBJ whole genome shotgun (WGS) entry which is preliminary data.</text>
</comment>
<dbReference type="Gene3D" id="1.20.1250.20">
    <property type="entry name" value="MFS general substrate transporter like domains"/>
    <property type="match status" value="1"/>
</dbReference>
<feature type="transmembrane region" description="Helical" evidence="8">
    <location>
        <begin position="153"/>
        <end position="171"/>
    </location>
</feature>
<proteinExistence type="predicted"/>
<organism evidence="9 10">
    <name type="scientific">Fusarium albosuccineum</name>
    <dbReference type="NCBI Taxonomy" id="1237068"/>
    <lineage>
        <taxon>Eukaryota</taxon>
        <taxon>Fungi</taxon>
        <taxon>Dikarya</taxon>
        <taxon>Ascomycota</taxon>
        <taxon>Pezizomycotina</taxon>
        <taxon>Sordariomycetes</taxon>
        <taxon>Hypocreomycetidae</taxon>
        <taxon>Hypocreales</taxon>
        <taxon>Nectriaceae</taxon>
        <taxon>Fusarium</taxon>
        <taxon>Fusarium decemcellulare species complex</taxon>
    </lineage>
</organism>
<reference evidence="9 10" key="1">
    <citation type="submission" date="2020-01" db="EMBL/GenBank/DDBJ databases">
        <title>Identification and distribution of gene clusters putatively required for synthesis of sphingolipid metabolism inhibitors in phylogenetically diverse species of the filamentous fungus Fusarium.</title>
        <authorList>
            <person name="Kim H.-S."/>
            <person name="Busman M."/>
            <person name="Brown D.W."/>
            <person name="Divon H."/>
            <person name="Uhlig S."/>
            <person name="Proctor R.H."/>
        </authorList>
    </citation>
    <scope>NUCLEOTIDE SEQUENCE [LARGE SCALE GENOMIC DNA]</scope>
    <source>
        <strain evidence="9 10">NRRL 20459</strain>
    </source>
</reference>
<dbReference type="PANTHER" id="PTHR43791">
    <property type="entry name" value="PERMEASE-RELATED"/>
    <property type="match status" value="1"/>
</dbReference>
<dbReference type="Proteomes" id="UP000554235">
    <property type="component" value="Unassembled WGS sequence"/>
</dbReference>
<evidence type="ECO:0000256" key="2">
    <source>
        <dbReference type="ARBA" id="ARBA00022448"/>
    </source>
</evidence>